<protein>
    <submittedName>
        <fullName evidence="1">Uncharacterized protein</fullName>
    </submittedName>
</protein>
<reference evidence="1 2" key="1">
    <citation type="submission" date="2018-11" db="EMBL/GenBank/DDBJ databases">
        <title>Rhizobium chutanense sp. nov., isolated from root nodules of Phaseolus vulgaris in China.</title>
        <authorList>
            <person name="Huo Y."/>
        </authorList>
    </citation>
    <scope>NUCLEOTIDE SEQUENCE [LARGE SCALE GENOMIC DNA]</scope>
    <source>
        <strain evidence="1 2">C16</strain>
    </source>
</reference>
<name>A0A432P8I7_9HYPH</name>
<sequence>MFGDSDEILDLAKREGHQRLEHGGTAPGKRLKKADLFWCFLKRAQALHAHLNIRKRDFLNVLSTCPALEFQMAEQLA</sequence>
<evidence type="ECO:0000313" key="2">
    <source>
        <dbReference type="Proteomes" id="UP000278081"/>
    </source>
</evidence>
<dbReference type="OrthoDB" id="8376087at2"/>
<dbReference type="Proteomes" id="UP000278081">
    <property type="component" value="Unassembled WGS sequence"/>
</dbReference>
<evidence type="ECO:0000313" key="1">
    <source>
        <dbReference type="EMBL" id="RUM09354.1"/>
    </source>
</evidence>
<dbReference type="AlphaFoldDB" id="A0A432P8I7"/>
<organism evidence="1 2">
    <name type="scientific">Rhizobium chutanense</name>
    <dbReference type="NCBI Taxonomy" id="2035448"/>
    <lineage>
        <taxon>Bacteria</taxon>
        <taxon>Pseudomonadati</taxon>
        <taxon>Pseudomonadota</taxon>
        <taxon>Alphaproteobacteria</taxon>
        <taxon>Hyphomicrobiales</taxon>
        <taxon>Rhizobiaceae</taxon>
        <taxon>Rhizobium/Agrobacterium group</taxon>
        <taxon>Rhizobium</taxon>
    </lineage>
</organism>
<proteinExistence type="predicted"/>
<dbReference type="EMBL" id="RJTJ01000002">
    <property type="protein sequence ID" value="RUM09354.1"/>
    <property type="molecule type" value="Genomic_DNA"/>
</dbReference>
<gene>
    <name evidence="1" type="ORF">EFR84_03160</name>
</gene>
<comment type="caution">
    <text evidence="1">The sequence shown here is derived from an EMBL/GenBank/DDBJ whole genome shotgun (WGS) entry which is preliminary data.</text>
</comment>
<accession>A0A432P8I7</accession>